<dbReference type="Proteomes" id="UP000198393">
    <property type="component" value="Unassembled WGS sequence"/>
</dbReference>
<gene>
    <name evidence="1" type="ORF">SAMN05421640_1664</name>
</gene>
<organism evidence="1 2">
    <name type="scientific">Ekhidna lutea</name>
    <dbReference type="NCBI Taxonomy" id="447679"/>
    <lineage>
        <taxon>Bacteria</taxon>
        <taxon>Pseudomonadati</taxon>
        <taxon>Bacteroidota</taxon>
        <taxon>Cytophagia</taxon>
        <taxon>Cytophagales</taxon>
        <taxon>Reichenbachiellaceae</taxon>
        <taxon>Ekhidna</taxon>
    </lineage>
</organism>
<name>A0A239IH79_EKHLU</name>
<dbReference type="RefSeq" id="WP_089356410.1">
    <property type="nucleotide sequence ID" value="NZ_FZPD01000003.1"/>
</dbReference>
<reference evidence="1 2" key="1">
    <citation type="submission" date="2017-06" db="EMBL/GenBank/DDBJ databases">
        <authorList>
            <person name="Kim H.J."/>
            <person name="Triplett B.A."/>
        </authorList>
    </citation>
    <scope>NUCLEOTIDE SEQUENCE [LARGE SCALE GENOMIC DNA]</scope>
    <source>
        <strain evidence="1 2">DSM 19307</strain>
    </source>
</reference>
<dbReference type="Pfam" id="PF14903">
    <property type="entry name" value="WG_beta_rep"/>
    <property type="match status" value="1"/>
</dbReference>
<sequence>MLKQIIILILFPQLIVFGTVDRIQKAMEKKEYERAHELIIKGYEKEPNNPGISYYQALLFFNRDYVNYSLDSSRLSITKSQSDFTNASEEVKADLREDGVTGEKINKLFEQIRDRSFQNTLKNLSVAKAQNFQNNFPNSIYDDILTYKVDSIEFNLASRVKNQKALIDFVEEHPTSIFKPKADSILDDMRVRELEKNGNLQAYYQFLDMYPFTRHRARLEQYVLKVSTASGQIDDLESFISFSNIPTLKKQAADVRYYLSGKKDYIFHPARDSLQIAIAAIPLELFPVVENQLIGFYEKSGKKAISSTYQNIPHAYKCELVSDDWIFAESDANGRIITKNGNIVIENVEDYRNIGDAVGLIKQKGKWWLYHKSGFSIISQPVQDAEVLSNQWIKFQQNDMWGLVSIMGLNIAKSIYSDIYQEGVFWIFEKDEKIAVYNTRLILKEVEENGLSLEFKFDDIELVNDNALIGFRDNRECLLDSTLNFRIPWGPYEIYPESSGWYLRSDQGYRLYNESEEDIMDQHYPYLESNAGWLAIQTENDWMLLPRKKGLLPSRDYDSLKVINEHAVLTIVDDKQELLFSNGENIPLDGHQISTFPANTNYLMLAKDESAGIYNHYGQEVISGEFTKITLLNDSLVKVQVRNKQGLIDTNGAWILNPVFDNIDEKDGLVLTLIDGKIGCYDPTINELIETEYEARVTRLGEYYLAKKNGKFGLVDFSKEEILSFNYDQIQQWNDSSYLVKNDQSYLIINSFEESLFPAIESMKLLVQNDEQEIYRFVRDGKYGLISNQFGELLKPEFTDIFNIGNNHNPVFFADQHLDKAGYHVVSYINDIGELILSRAYTKGEFELILCDD</sequence>
<dbReference type="PANTHER" id="PTHR37841">
    <property type="entry name" value="GLR2918 PROTEIN"/>
    <property type="match status" value="1"/>
</dbReference>
<dbReference type="PANTHER" id="PTHR37841:SF1">
    <property type="entry name" value="DUF3298 DOMAIN-CONTAINING PROTEIN"/>
    <property type="match status" value="1"/>
</dbReference>
<dbReference type="OrthoDB" id="2485468at2"/>
<dbReference type="EMBL" id="FZPD01000003">
    <property type="protein sequence ID" value="SNS92879.1"/>
    <property type="molecule type" value="Genomic_DNA"/>
</dbReference>
<accession>A0A239IH79</accession>
<evidence type="ECO:0000313" key="2">
    <source>
        <dbReference type="Proteomes" id="UP000198393"/>
    </source>
</evidence>
<keyword evidence="2" id="KW-1185">Reference proteome</keyword>
<evidence type="ECO:0000313" key="1">
    <source>
        <dbReference type="EMBL" id="SNS92879.1"/>
    </source>
</evidence>
<proteinExistence type="predicted"/>
<dbReference type="AlphaFoldDB" id="A0A239IH79"/>
<protein>
    <submittedName>
        <fullName evidence="1">WG containing repeat-containing protein</fullName>
    </submittedName>
</protein>
<dbReference type="InterPro" id="IPR032774">
    <property type="entry name" value="WG_beta_rep"/>
</dbReference>